<gene>
    <name evidence="1" type="ORF">AB7A72_02960</name>
</gene>
<organism evidence="1 2">
    <name type="scientific">Comamonas sediminis</name>
    <dbReference type="NCBI Taxonomy" id="1783360"/>
    <lineage>
        <taxon>Bacteria</taxon>
        <taxon>Pseudomonadati</taxon>
        <taxon>Pseudomonadota</taxon>
        <taxon>Betaproteobacteria</taxon>
        <taxon>Burkholderiales</taxon>
        <taxon>Comamonadaceae</taxon>
        <taxon>Comamonas</taxon>
    </lineage>
</organism>
<name>A0ABV4AXM4_9BURK</name>
<accession>A0ABV4AXM4</accession>
<dbReference type="RefSeq" id="WP_312834196.1">
    <property type="nucleotide sequence ID" value="NZ_JBGBDC010000001.1"/>
</dbReference>
<dbReference type="Proteomes" id="UP001562178">
    <property type="component" value="Unassembled WGS sequence"/>
</dbReference>
<dbReference type="EMBL" id="JBGBDC010000001">
    <property type="protein sequence ID" value="MEY2249954.1"/>
    <property type="molecule type" value="Genomic_DNA"/>
</dbReference>
<proteinExistence type="predicted"/>
<sequence>MKVPFDIRTSTKIGLHGGERYIVTRGRTGYLRIVGDEPQWLLMTATADEDDGRIRRCSDQLRLVEAAMRLGKELNTAPTVEKDWMGREYVKIGLITRDSVQTPDEFENENNAAIIRFFELFDQCTDLRTRGEDDLRNLYDALSLDDGGGDVYLCDGVWLSSDGSLSDRGR</sequence>
<evidence type="ECO:0000313" key="2">
    <source>
        <dbReference type="Proteomes" id="UP001562178"/>
    </source>
</evidence>
<evidence type="ECO:0000313" key="1">
    <source>
        <dbReference type="EMBL" id="MEY2249954.1"/>
    </source>
</evidence>
<reference evidence="1 2" key="1">
    <citation type="journal article" date="2016" name="Int. J. Syst. Evol. Microbiol.">
        <title>Description of Comamonas sediminis sp. nov., isolated from lagoon sediments.</title>
        <authorList>
            <person name="Subhash Y."/>
            <person name="Bang J.J."/>
            <person name="You T.H."/>
            <person name="Lee S.S."/>
        </authorList>
    </citation>
    <scope>NUCLEOTIDE SEQUENCE [LARGE SCALE GENOMIC DNA]</scope>
    <source>
        <strain evidence="1 2">JCM 31169</strain>
    </source>
</reference>
<protein>
    <submittedName>
        <fullName evidence="1">Uncharacterized protein</fullName>
    </submittedName>
</protein>
<comment type="caution">
    <text evidence="1">The sequence shown here is derived from an EMBL/GenBank/DDBJ whole genome shotgun (WGS) entry which is preliminary data.</text>
</comment>
<keyword evidence="2" id="KW-1185">Reference proteome</keyword>